<protein>
    <submittedName>
        <fullName evidence="2">Uncharacterized protein</fullName>
    </submittedName>
</protein>
<dbReference type="AlphaFoldDB" id="A0A921R684"/>
<comment type="caution">
    <text evidence="2">The sequence shown here is derived from an EMBL/GenBank/DDBJ whole genome shotgun (WGS) entry which is preliminary data.</text>
</comment>
<dbReference type="Proteomes" id="UP000807115">
    <property type="component" value="Chromosome 4"/>
</dbReference>
<organism evidence="2 3">
    <name type="scientific">Sorghum bicolor</name>
    <name type="common">Sorghum</name>
    <name type="synonym">Sorghum vulgare</name>
    <dbReference type="NCBI Taxonomy" id="4558"/>
    <lineage>
        <taxon>Eukaryota</taxon>
        <taxon>Viridiplantae</taxon>
        <taxon>Streptophyta</taxon>
        <taxon>Embryophyta</taxon>
        <taxon>Tracheophyta</taxon>
        <taxon>Spermatophyta</taxon>
        <taxon>Magnoliopsida</taxon>
        <taxon>Liliopsida</taxon>
        <taxon>Poales</taxon>
        <taxon>Poaceae</taxon>
        <taxon>PACMAD clade</taxon>
        <taxon>Panicoideae</taxon>
        <taxon>Andropogonodae</taxon>
        <taxon>Andropogoneae</taxon>
        <taxon>Sorghinae</taxon>
        <taxon>Sorghum</taxon>
    </lineage>
</organism>
<reference evidence="2" key="2">
    <citation type="submission" date="2020-10" db="EMBL/GenBank/DDBJ databases">
        <authorList>
            <person name="Cooper E.A."/>
            <person name="Brenton Z.W."/>
            <person name="Flinn B.S."/>
            <person name="Jenkins J."/>
            <person name="Shu S."/>
            <person name="Flowers D."/>
            <person name="Luo F."/>
            <person name="Wang Y."/>
            <person name="Xia P."/>
            <person name="Barry K."/>
            <person name="Daum C."/>
            <person name="Lipzen A."/>
            <person name="Yoshinaga Y."/>
            <person name="Schmutz J."/>
            <person name="Saski C."/>
            <person name="Vermerris W."/>
            <person name="Kresovich S."/>
        </authorList>
    </citation>
    <scope>NUCLEOTIDE SEQUENCE</scope>
</reference>
<gene>
    <name evidence="2" type="ORF">BDA96_04G148100</name>
</gene>
<name>A0A921R684_SORBI</name>
<keyword evidence="1" id="KW-0812">Transmembrane</keyword>
<accession>A0A921R684</accession>
<sequence>MDGDGARAAPVLCLILMLPKELLVSEIILRVIENGGNIFEYLKFRKVWNRFQINVILSYILFLCTPFCFIILIRFDRFRRICDEKTKMNLLSLRQIRYYCRPNLPVLESNTEQRFL</sequence>
<keyword evidence="1" id="KW-1133">Transmembrane helix</keyword>
<evidence type="ECO:0000256" key="1">
    <source>
        <dbReference type="SAM" id="Phobius"/>
    </source>
</evidence>
<evidence type="ECO:0000313" key="2">
    <source>
        <dbReference type="EMBL" id="KAG0532935.1"/>
    </source>
</evidence>
<feature type="transmembrane region" description="Helical" evidence="1">
    <location>
        <begin position="51"/>
        <end position="73"/>
    </location>
</feature>
<dbReference type="EMBL" id="CM027683">
    <property type="protein sequence ID" value="KAG0532935.1"/>
    <property type="molecule type" value="Genomic_DNA"/>
</dbReference>
<keyword evidence="1" id="KW-0472">Membrane</keyword>
<proteinExistence type="predicted"/>
<evidence type="ECO:0000313" key="3">
    <source>
        <dbReference type="Proteomes" id="UP000807115"/>
    </source>
</evidence>
<reference evidence="2" key="1">
    <citation type="journal article" date="2019" name="BMC Genomics">
        <title>A new reference genome for Sorghum bicolor reveals high levels of sequence similarity between sweet and grain genotypes: implications for the genetics of sugar metabolism.</title>
        <authorList>
            <person name="Cooper E.A."/>
            <person name="Brenton Z.W."/>
            <person name="Flinn B.S."/>
            <person name="Jenkins J."/>
            <person name="Shu S."/>
            <person name="Flowers D."/>
            <person name="Luo F."/>
            <person name="Wang Y."/>
            <person name="Xia P."/>
            <person name="Barry K."/>
            <person name="Daum C."/>
            <person name="Lipzen A."/>
            <person name="Yoshinaga Y."/>
            <person name="Schmutz J."/>
            <person name="Saski C."/>
            <person name="Vermerris W."/>
            <person name="Kresovich S."/>
        </authorList>
    </citation>
    <scope>NUCLEOTIDE SEQUENCE</scope>
</reference>